<evidence type="ECO:0008006" key="4">
    <source>
        <dbReference type="Google" id="ProtNLM"/>
    </source>
</evidence>
<proteinExistence type="predicted"/>
<gene>
    <name evidence="2" type="ORF">SAMN05421779_102360</name>
</gene>
<evidence type="ECO:0000256" key="1">
    <source>
        <dbReference type="SAM" id="MobiDB-lite"/>
    </source>
</evidence>
<feature type="region of interest" description="Disordered" evidence="1">
    <location>
        <begin position="403"/>
        <end position="454"/>
    </location>
</feature>
<reference evidence="2 3" key="1">
    <citation type="submission" date="2017-01" db="EMBL/GenBank/DDBJ databases">
        <authorList>
            <person name="Mah S.A."/>
            <person name="Swanson W.J."/>
            <person name="Moy G.W."/>
            <person name="Vacquier V.D."/>
        </authorList>
    </citation>
    <scope>NUCLEOTIDE SEQUENCE [LARGE SCALE GENOMIC DNA]</scope>
    <source>
        <strain evidence="2 3">DSM 11589</strain>
    </source>
</reference>
<dbReference type="STRING" id="80876.SAMN05421779_102360"/>
<dbReference type="Proteomes" id="UP000185678">
    <property type="component" value="Unassembled WGS sequence"/>
</dbReference>
<name>A0A1N7JL37_9PROT</name>
<evidence type="ECO:0000313" key="2">
    <source>
        <dbReference type="EMBL" id="SIS49966.1"/>
    </source>
</evidence>
<accession>A0A1N7JL37</accession>
<keyword evidence="3" id="KW-1185">Reference proteome</keyword>
<dbReference type="RefSeq" id="WP_076399233.1">
    <property type="nucleotide sequence ID" value="NZ_FTOA01000002.1"/>
</dbReference>
<dbReference type="AlphaFoldDB" id="A0A1N7JL37"/>
<sequence>MSSNRPSGANDGGESADFASVITGTKNSFSQLAASGARLNRVLQAIELSITASKFFYEFGARGIQSLSPSYDMVFDLKMDSREAPHLYRNLNNLGDANETNLPWSTISGIGQILANDDIDEIQLRQGVRGVGRTEQATQVPYETAAQAARKAHDDLKVAYNDIEEVLGVLHDMGDPDDLDFEPLLNAIPNLSQLAENIGMKDKQGLIDLGAALKEAGTLTDTPVAASTMVSETLKSLNSATTQDAFKAAGIDLKARLAEGRAQNLSEFTVAAQAVHEVAGDDPKKRTALLNSPQAEMLLSRIGGKDSRLQELRSHKPDEQNTIGALYKRRRENPKSNADAAENARSRLGRAIDMGFKPFTDKVNQIQAPLLNDVAQFVESIVFKPETGLSDQDFLDAKMRNKNNAPVSLPIPPREKTGTSAPQNKSKAPISLPMPPPATEKPHAAGSLAPGDAYDTARSNAATLTPVSAETSSPPGPQSLLDPNRPLLADPATKGKVDVSITFANAPPAAISTRSDSPQVTVSTQIFSAALGPSMNGPV</sequence>
<evidence type="ECO:0000313" key="3">
    <source>
        <dbReference type="Proteomes" id="UP000185678"/>
    </source>
</evidence>
<protein>
    <recommendedName>
        <fullName evidence="4">Phage tail tape measure protein, TP901 family, core region</fullName>
    </recommendedName>
</protein>
<organism evidence="2 3">
    <name type="scientific">Insolitispirillum peregrinum</name>
    <dbReference type="NCBI Taxonomy" id="80876"/>
    <lineage>
        <taxon>Bacteria</taxon>
        <taxon>Pseudomonadati</taxon>
        <taxon>Pseudomonadota</taxon>
        <taxon>Alphaproteobacteria</taxon>
        <taxon>Rhodospirillales</taxon>
        <taxon>Novispirillaceae</taxon>
        <taxon>Insolitispirillum</taxon>
    </lineage>
</organism>
<dbReference type="EMBL" id="FTOA01000002">
    <property type="protein sequence ID" value="SIS49966.1"/>
    <property type="molecule type" value="Genomic_DNA"/>
</dbReference>